<accession>A0A699L405</accession>
<comment type="caution">
    <text evidence="2">The sequence shown here is derived from an EMBL/GenBank/DDBJ whole genome shotgun (WGS) entry which is preliminary data.</text>
</comment>
<organism evidence="2">
    <name type="scientific">Tanacetum cinerariifolium</name>
    <name type="common">Dalmatian daisy</name>
    <name type="synonym">Chrysanthemum cinerariifolium</name>
    <dbReference type="NCBI Taxonomy" id="118510"/>
    <lineage>
        <taxon>Eukaryota</taxon>
        <taxon>Viridiplantae</taxon>
        <taxon>Streptophyta</taxon>
        <taxon>Embryophyta</taxon>
        <taxon>Tracheophyta</taxon>
        <taxon>Spermatophyta</taxon>
        <taxon>Magnoliopsida</taxon>
        <taxon>eudicotyledons</taxon>
        <taxon>Gunneridae</taxon>
        <taxon>Pentapetalae</taxon>
        <taxon>asterids</taxon>
        <taxon>campanulids</taxon>
        <taxon>Asterales</taxon>
        <taxon>Asteraceae</taxon>
        <taxon>Asteroideae</taxon>
        <taxon>Anthemideae</taxon>
        <taxon>Anthemidinae</taxon>
        <taxon>Tanacetum</taxon>
    </lineage>
</organism>
<sequence>LGVCDYQPDVTDGEYPLPVGTGKGQFGLSAGTSEVTCGLLVGTDRTFSLVVGTGLTFGLPIKLDNHLVQTKKWRTSSKNLYRLIDSSMSVRTKVGLGFTNCISKKELGWDDSDFSVFTTTSEDVEGRPTFHRFAKADSMKVVPPPLTGNYTSLSDHTDLDESQMVYGKKSSTSNDFESVTNDFVSYDDSDKSLKDNTSDFASCDSSSKSSEYKPTEIESNVGTPIT</sequence>
<feature type="non-terminal residue" evidence="2">
    <location>
        <position position="1"/>
    </location>
</feature>
<feature type="region of interest" description="Disordered" evidence="1">
    <location>
        <begin position="186"/>
        <end position="226"/>
    </location>
</feature>
<dbReference type="AlphaFoldDB" id="A0A699L405"/>
<proteinExistence type="predicted"/>
<evidence type="ECO:0000313" key="2">
    <source>
        <dbReference type="EMBL" id="GFB25128.1"/>
    </source>
</evidence>
<feature type="compositionally biased region" description="Polar residues" evidence="1">
    <location>
        <begin position="217"/>
        <end position="226"/>
    </location>
</feature>
<protein>
    <submittedName>
        <fullName evidence="2">Ribonuclease H-like domain, Gag-pre-integrase domain protein</fullName>
    </submittedName>
</protein>
<gene>
    <name evidence="2" type="ORF">Tci_697099</name>
</gene>
<feature type="compositionally biased region" description="Low complexity" evidence="1">
    <location>
        <begin position="198"/>
        <end position="209"/>
    </location>
</feature>
<feature type="compositionally biased region" description="Basic and acidic residues" evidence="1">
    <location>
        <begin position="188"/>
        <end position="197"/>
    </location>
</feature>
<name>A0A699L405_TANCI</name>
<dbReference type="EMBL" id="BKCJ010585427">
    <property type="protein sequence ID" value="GFB25128.1"/>
    <property type="molecule type" value="Genomic_DNA"/>
</dbReference>
<evidence type="ECO:0000256" key="1">
    <source>
        <dbReference type="SAM" id="MobiDB-lite"/>
    </source>
</evidence>
<reference evidence="2" key="1">
    <citation type="journal article" date="2019" name="Sci. Rep.">
        <title>Draft genome of Tanacetum cinerariifolium, the natural source of mosquito coil.</title>
        <authorList>
            <person name="Yamashiro T."/>
            <person name="Shiraishi A."/>
            <person name="Satake H."/>
            <person name="Nakayama K."/>
        </authorList>
    </citation>
    <scope>NUCLEOTIDE SEQUENCE</scope>
</reference>